<dbReference type="Pfam" id="PF03067">
    <property type="entry name" value="LPMO_10"/>
    <property type="match status" value="1"/>
</dbReference>
<feature type="domain" description="Chitin-binding type-4" evidence="3">
    <location>
        <begin position="29"/>
        <end position="166"/>
    </location>
</feature>
<sequence length="198" mass="21231">MRRLITLPLLTAATVLASLLVTAAPAAAHGYISTPQSRQAYCAANKIESCGEVIWEPWSVEALKGSTKCSGGSRFRELDDETRDWPATRVGGAVQFTWSIPVPHSTRDWEYLIGGTRVAHFVDKGRVPGAKVTHTVDLSGHSGRVKLLARWNIADTDMAFYNCVDLEVGGAPEPRSANAAEAALARAAALAGPAHHHH</sequence>
<dbReference type="Proteomes" id="UP000649739">
    <property type="component" value="Unassembled WGS sequence"/>
</dbReference>
<dbReference type="PANTHER" id="PTHR34823:SF1">
    <property type="entry name" value="CHITIN-BINDING TYPE-4 DOMAIN-CONTAINING PROTEIN"/>
    <property type="match status" value="1"/>
</dbReference>
<evidence type="ECO:0000256" key="2">
    <source>
        <dbReference type="SAM" id="SignalP"/>
    </source>
</evidence>
<dbReference type="PANTHER" id="PTHR34823">
    <property type="entry name" value="GLCNAC-BINDING PROTEIN A"/>
    <property type="match status" value="1"/>
</dbReference>
<keyword evidence="1 2" id="KW-0732">Signal</keyword>
<dbReference type="RefSeq" id="WP_189171030.1">
    <property type="nucleotide sequence ID" value="NZ_BMQB01000007.1"/>
</dbReference>
<evidence type="ECO:0000259" key="3">
    <source>
        <dbReference type="Pfam" id="PF03067"/>
    </source>
</evidence>
<feature type="chain" id="PRO_5039532173" description="Chitin-binding type-4 domain-containing protein" evidence="2">
    <location>
        <begin position="24"/>
        <end position="198"/>
    </location>
</feature>
<evidence type="ECO:0000256" key="1">
    <source>
        <dbReference type="ARBA" id="ARBA00022729"/>
    </source>
</evidence>
<dbReference type="Gene3D" id="2.70.50.50">
    <property type="entry name" value="chitin-binding protein cbp21"/>
    <property type="match status" value="1"/>
</dbReference>
<comment type="caution">
    <text evidence="4">The sequence shown here is derived from an EMBL/GenBank/DDBJ whole genome shotgun (WGS) entry which is preliminary data.</text>
</comment>
<dbReference type="SUPFAM" id="SSF81296">
    <property type="entry name" value="E set domains"/>
    <property type="match status" value="1"/>
</dbReference>
<evidence type="ECO:0000313" key="4">
    <source>
        <dbReference type="EMBL" id="GGK00224.1"/>
    </source>
</evidence>
<dbReference type="InterPro" id="IPR014756">
    <property type="entry name" value="Ig_E-set"/>
</dbReference>
<organism evidence="4 5">
    <name type="scientific">Pilimelia anulata</name>
    <dbReference type="NCBI Taxonomy" id="53371"/>
    <lineage>
        <taxon>Bacteria</taxon>
        <taxon>Bacillati</taxon>
        <taxon>Actinomycetota</taxon>
        <taxon>Actinomycetes</taxon>
        <taxon>Micromonosporales</taxon>
        <taxon>Micromonosporaceae</taxon>
        <taxon>Pilimelia</taxon>
    </lineage>
</organism>
<dbReference type="InterPro" id="IPR004302">
    <property type="entry name" value="Cellulose/chitin-bd_N"/>
</dbReference>
<dbReference type="EMBL" id="BMQB01000007">
    <property type="protein sequence ID" value="GGK00224.1"/>
    <property type="molecule type" value="Genomic_DNA"/>
</dbReference>
<proteinExistence type="predicted"/>
<gene>
    <name evidence="4" type="ORF">GCM10010123_32660</name>
</gene>
<keyword evidence="5" id="KW-1185">Reference proteome</keyword>
<reference evidence="4" key="2">
    <citation type="submission" date="2020-09" db="EMBL/GenBank/DDBJ databases">
        <authorList>
            <person name="Sun Q."/>
            <person name="Ohkuma M."/>
        </authorList>
    </citation>
    <scope>NUCLEOTIDE SEQUENCE</scope>
    <source>
        <strain evidence="4">JCM 3090</strain>
    </source>
</reference>
<evidence type="ECO:0000313" key="5">
    <source>
        <dbReference type="Proteomes" id="UP000649739"/>
    </source>
</evidence>
<dbReference type="AlphaFoldDB" id="A0A8J3BDE8"/>
<protein>
    <recommendedName>
        <fullName evidence="3">Chitin-binding type-4 domain-containing protein</fullName>
    </recommendedName>
</protein>
<name>A0A8J3BDE8_9ACTN</name>
<feature type="signal peptide" evidence="2">
    <location>
        <begin position="1"/>
        <end position="23"/>
    </location>
</feature>
<dbReference type="CDD" id="cd21177">
    <property type="entry name" value="LPMO_AA10"/>
    <property type="match status" value="1"/>
</dbReference>
<accession>A0A8J3BDE8</accession>
<reference evidence="4" key="1">
    <citation type="journal article" date="2014" name="Int. J. Syst. Evol. Microbiol.">
        <title>Complete genome sequence of Corynebacterium casei LMG S-19264T (=DSM 44701T), isolated from a smear-ripened cheese.</title>
        <authorList>
            <consortium name="US DOE Joint Genome Institute (JGI-PGF)"/>
            <person name="Walter F."/>
            <person name="Albersmeier A."/>
            <person name="Kalinowski J."/>
            <person name="Ruckert C."/>
        </authorList>
    </citation>
    <scope>NUCLEOTIDE SEQUENCE</scope>
    <source>
        <strain evidence="4">JCM 3090</strain>
    </source>
</reference>
<dbReference type="InterPro" id="IPR051024">
    <property type="entry name" value="GlcNAc_Chitin_IntDeg"/>
</dbReference>